<dbReference type="EMBL" id="BSXS01002332">
    <property type="protein sequence ID" value="GME78803.1"/>
    <property type="molecule type" value="Genomic_DNA"/>
</dbReference>
<comment type="caution">
    <text evidence="1">The sequence shown here is derived from an EMBL/GenBank/DDBJ whole genome shotgun (WGS) entry which is preliminary data.</text>
</comment>
<evidence type="ECO:0000313" key="2">
    <source>
        <dbReference type="Proteomes" id="UP001165064"/>
    </source>
</evidence>
<evidence type="ECO:0000313" key="1">
    <source>
        <dbReference type="EMBL" id="GME78803.1"/>
    </source>
</evidence>
<gene>
    <name evidence="1" type="ORF">Amon02_000361300</name>
</gene>
<protein>
    <submittedName>
        <fullName evidence="1">Unnamed protein product</fullName>
    </submittedName>
</protein>
<dbReference type="Proteomes" id="UP001165064">
    <property type="component" value="Unassembled WGS sequence"/>
</dbReference>
<organism evidence="1 2">
    <name type="scientific">Ambrosiozyma monospora</name>
    <name type="common">Yeast</name>
    <name type="synonym">Endomycopsis monosporus</name>
    <dbReference type="NCBI Taxonomy" id="43982"/>
    <lineage>
        <taxon>Eukaryota</taxon>
        <taxon>Fungi</taxon>
        <taxon>Dikarya</taxon>
        <taxon>Ascomycota</taxon>
        <taxon>Saccharomycotina</taxon>
        <taxon>Pichiomycetes</taxon>
        <taxon>Pichiales</taxon>
        <taxon>Pichiaceae</taxon>
        <taxon>Ambrosiozyma</taxon>
    </lineage>
</organism>
<reference evidence="1" key="1">
    <citation type="submission" date="2023-04" db="EMBL/GenBank/DDBJ databases">
        <title>Ambrosiozyma monospora NBRC 10751.</title>
        <authorList>
            <person name="Ichikawa N."/>
            <person name="Sato H."/>
            <person name="Tonouchi N."/>
        </authorList>
    </citation>
    <scope>NUCLEOTIDE SEQUENCE</scope>
    <source>
        <strain evidence="1">NBRC 10751</strain>
    </source>
</reference>
<keyword evidence="2" id="KW-1185">Reference proteome</keyword>
<accession>A0ACB5T0V7</accession>
<sequence>MKILTFAPPLSTNSAELINSHNSSTSSHTHKTQQPSIVSIEQRNTNKNQNVACLECRSKKTKCNKDFPSCSRCKRKGINCVYVEHRKSGPKPKPKSTPKSKKKRSKSSSSGLIAKKPKSRFSRSRSLSISTFKKPPTIQAESLKEVPSSTVVTIRSRNSSKPNLKSASITHIQQSSKDITSSQDDKKSDIDHDDDPSIFTVADLIEFGLKSSTATTATESNQAADCASAASTTTTTSVTTATSTSMEDYRWDFLSPKDHNNEISLSPLSTEFSGGCGEVEQSDILESELGLAEFDLTVADVIKLQNHWFDNCRLMFNCSV</sequence>
<proteinExistence type="predicted"/>
<name>A0ACB5T0V7_AMBMO</name>